<reference evidence="1 2" key="1">
    <citation type="journal article" date="2019" name="Plant Biotechnol. J.">
        <title>The red bayberry genome and genetic basis of sex determination.</title>
        <authorList>
            <person name="Jia H.M."/>
            <person name="Jia H.J."/>
            <person name="Cai Q.L."/>
            <person name="Wang Y."/>
            <person name="Zhao H.B."/>
            <person name="Yang W.F."/>
            <person name="Wang G.Y."/>
            <person name="Li Y.H."/>
            <person name="Zhan D.L."/>
            <person name="Shen Y.T."/>
            <person name="Niu Q.F."/>
            <person name="Chang L."/>
            <person name="Qiu J."/>
            <person name="Zhao L."/>
            <person name="Xie H.B."/>
            <person name="Fu W.Y."/>
            <person name="Jin J."/>
            <person name="Li X.W."/>
            <person name="Jiao Y."/>
            <person name="Zhou C.C."/>
            <person name="Tu T."/>
            <person name="Chai C.Y."/>
            <person name="Gao J.L."/>
            <person name="Fan L.J."/>
            <person name="van de Weg E."/>
            <person name="Wang J.Y."/>
            <person name="Gao Z.S."/>
        </authorList>
    </citation>
    <scope>NUCLEOTIDE SEQUENCE [LARGE SCALE GENOMIC DNA]</scope>
    <source>
        <tissue evidence="1">Leaves</tissue>
    </source>
</reference>
<sequence>MVLLGYQTGLMVWRKRAWLGNLIPPLPRFAFNMGDEEETCNGNGTECTSLKNEAGTNGFVNGIGNDAGDVALVEVRVFELTRGASM</sequence>
<evidence type="ECO:0000313" key="1">
    <source>
        <dbReference type="EMBL" id="KAB1202402.1"/>
    </source>
</evidence>
<comment type="caution">
    <text evidence="1">The sequence shown here is derived from an EMBL/GenBank/DDBJ whole genome shotgun (WGS) entry which is preliminary data.</text>
</comment>
<dbReference type="Proteomes" id="UP000516437">
    <property type="component" value="Chromosome 8"/>
</dbReference>
<gene>
    <name evidence="1" type="ORF">CJ030_MR8G020199</name>
</gene>
<organism evidence="1 2">
    <name type="scientific">Morella rubra</name>
    <name type="common">Chinese bayberry</name>
    <dbReference type="NCBI Taxonomy" id="262757"/>
    <lineage>
        <taxon>Eukaryota</taxon>
        <taxon>Viridiplantae</taxon>
        <taxon>Streptophyta</taxon>
        <taxon>Embryophyta</taxon>
        <taxon>Tracheophyta</taxon>
        <taxon>Spermatophyta</taxon>
        <taxon>Magnoliopsida</taxon>
        <taxon>eudicotyledons</taxon>
        <taxon>Gunneridae</taxon>
        <taxon>Pentapetalae</taxon>
        <taxon>rosids</taxon>
        <taxon>fabids</taxon>
        <taxon>Fagales</taxon>
        <taxon>Myricaceae</taxon>
        <taxon>Morella</taxon>
    </lineage>
</organism>
<dbReference type="EMBL" id="RXIC02000026">
    <property type="protein sequence ID" value="KAB1202402.1"/>
    <property type="molecule type" value="Genomic_DNA"/>
</dbReference>
<protein>
    <submittedName>
        <fullName evidence="1">Uncharacterized protein</fullName>
    </submittedName>
</protein>
<keyword evidence="2" id="KW-1185">Reference proteome</keyword>
<proteinExistence type="predicted"/>
<accession>A0A6A1UQ18</accession>
<evidence type="ECO:0000313" key="2">
    <source>
        <dbReference type="Proteomes" id="UP000516437"/>
    </source>
</evidence>
<name>A0A6A1UQ18_9ROSI</name>
<dbReference type="AlphaFoldDB" id="A0A6A1UQ18"/>